<name>A0A1M4S9L2_MARH1</name>
<protein>
    <submittedName>
        <fullName evidence="3">5,10-methylenetetrahydrofolate dehydrogenase (NAD+)</fullName>
    </submittedName>
</protein>
<comment type="caution">
    <text evidence="3">The sequence shown here is derived from an EMBL/GenBank/DDBJ whole genome shotgun (WGS) entry which is preliminary data.</text>
</comment>
<feature type="domain" description="Tetrahydrofolate dehydrogenase/cyclohydrolase NAD(P)-binding" evidence="2">
    <location>
        <begin position="181"/>
        <end position="269"/>
    </location>
</feature>
<evidence type="ECO:0000313" key="3">
    <source>
        <dbReference type="EMBL" id="SHE28879.1"/>
    </source>
</evidence>
<feature type="domain" description="Tetrahydrofolate dehydrogenase/cyclohydrolase catalytic" evidence="1">
    <location>
        <begin position="25"/>
        <end position="122"/>
    </location>
</feature>
<dbReference type="GO" id="GO:0035999">
    <property type="term" value="P:tetrahydrofolate interconversion"/>
    <property type="evidence" value="ECO:0007669"/>
    <property type="project" value="TreeGrafter"/>
</dbReference>
<dbReference type="GO" id="GO:0004477">
    <property type="term" value="F:methenyltetrahydrofolate cyclohydrolase activity"/>
    <property type="evidence" value="ECO:0007669"/>
    <property type="project" value="TreeGrafter"/>
</dbReference>
<organism evidence="3 4">
    <name type="scientific">Marinitoga hydrogenitolerans (strain DSM 16785 / JCM 12826 / AT1271)</name>
    <dbReference type="NCBI Taxonomy" id="1122195"/>
    <lineage>
        <taxon>Bacteria</taxon>
        <taxon>Thermotogati</taxon>
        <taxon>Thermotogota</taxon>
        <taxon>Thermotogae</taxon>
        <taxon>Petrotogales</taxon>
        <taxon>Petrotogaceae</taxon>
        <taxon>Marinitoga</taxon>
    </lineage>
</organism>
<dbReference type="InterPro" id="IPR036291">
    <property type="entry name" value="NAD(P)-bd_dom_sf"/>
</dbReference>
<dbReference type="Gene3D" id="3.40.50.720">
    <property type="entry name" value="NAD(P)-binding Rossmann-like Domain"/>
    <property type="match status" value="1"/>
</dbReference>
<sequence>MEDLKTEKLFNIKYLIEKFDKPIFEKNIKLLKENNIQPQLICILTSKDAGSVSYAKGIKGICKKYGINFILDKAFNKELLEEKIKYYNNDKSTHGIIVMYPTPFDIKDTYFMNLVSIEKDVEGLNHEYMGYLVQHEFYSDNENLRKLIIPPTAKGILYVLKRNYILYENYFKDNGKYPSNLKENPFKLEGKKIVVINDSLAVGRSLALMMLNENASVRVCQKYTDYDDIMKFVSISDIIISAVPSEKFKIPTKYIPENSIVFDIAFEGNFEYPDVFDKVYRISPKWNLVEKGNRINDMTLHKLISNLFYLVNRRLGDNALIELKKFERNIFVGR</sequence>
<dbReference type="STRING" id="1122195.SAMN02745164_00145"/>
<dbReference type="Gene3D" id="3.40.50.10860">
    <property type="entry name" value="Leucine Dehydrogenase, chain A, domain 1"/>
    <property type="match status" value="1"/>
</dbReference>
<dbReference type="Pfam" id="PF00763">
    <property type="entry name" value="THF_DHG_CYH"/>
    <property type="match status" value="1"/>
</dbReference>
<reference evidence="3" key="1">
    <citation type="submission" date="2016-11" db="EMBL/GenBank/DDBJ databases">
        <authorList>
            <person name="Varghese N."/>
            <person name="Submissions S."/>
        </authorList>
    </citation>
    <scope>NUCLEOTIDE SEQUENCE [LARGE SCALE GENOMIC DNA]</scope>
    <source>
        <strain evidence="3">DSM 16785</strain>
    </source>
</reference>
<gene>
    <name evidence="3" type="ORF">SAMN02745164_00145</name>
</gene>
<dbReference type="PANTHER" id="PTHR48099">
    <property type="entry name" value="C-1-TETRAHYDROFOLATE SYNTHASE, CYTOPLASMIC-RELATED"/>
    <property type="match status" value="1"/>
</dbReference>
<dbReference type="EMBL" id="FQUI01000001">
    <property type="protein sequence ID" value="SHE28879.1"/>
    <property type="molecule type" value="Genomic_DNA"/>
</dbReference>
<proteinExistence type="predicted"/>
<dbReference type="InterPro" id="IPR020630">
    <property type="entry name" value="THF_DH/CycHdrlase_cat_dom"/>
</dbReference>
<dbReference type="PANTHER" id="PTHR48099:SF3">
    <property type="entry name" value="METHYLENETETRAHYDROFOLATE DEHYDROGENASE [NAD(+)]"/>
    <property type="match status" value="1"/>
</dbReference>
<dbReference type="SUPFAM" id="SSF51735">
    <property type="entry name" value="NAD(P)-binding Rossmann-fold domains"/>
    <property type="match status" value="1"/>
</dbReference>
<dbReference type="RefSeq" id="WP_072862385.1">
    <property type="nucleotide sequence ID" value="NZ_FQUI01000001.1"/>
</dbReference>
<dbReference type="InterPro" id="IPR046346">
    <property type="entry name" value="Aminoacid_DH-like_N_sf"/>
</dbReference>
<dbReference type="GO" id="GO:0005829">
    <property type="term" value="C:cytosol"/>
    <property type="evidence" value="ECO:0007669"/>
    <property type="project" value="TreeGrafter"/>
</dbReference>
<dbReference type="GO" id="GO:0009113">
    <property type="term" value="P:purine nucleobase biosynthetic process"/>
    <property type="evidence" value="ECO:0007669"/>
    <property type="project" value="TreeGrafter"/>
</dbReference>
<evidence type="ECO:0000259" key="2">
    <source>
        <dbReference type="Pfam" id="PF02882"/>
    </source>
</evidence>
<dbReference type="SUPFAM" id="SSF53223">
    <property type="entry name" value="Aminoacid dehydrogenase-like, N-terminal domain"/>
    <property type="match status" value="1"/>
</dbReference>
<dbReference type="GO" id="GO:0004488">
    <property type="term" value="F:methylenetetrahydrofolate dehydrogenase (NADP+) activity"/>
    <property type="evidence" value="ECO:0007669"/>
    <property type="project" value="InterPro"/>
</dbReference>
<evidence type="ECO:0000313" key="4">
    <source>
        <dbReference type="Proteomes" id="UP000184334"/>
    </source>
</evidence>
<dbReference type="AlphaFoldDB" id="A0A1M4S9L2"/>
<accession>A0A1M4S9L2</accession>
<dbReference type="GO" id="GO:0004487">
    <property type="term" value="F:methylenetetrahydrofolate dehydrogenase (NAD+) activity"/>
    <property type="evidence" value="ECO:0007669"/>
    <property type="project" value="TreeGrafter"/>
</dbReference>
<dbReference type="InterPro" id="IPR020631">
    <property type="entry name" value="THF_DH/CycHdrlase_NAD-bd_dom"/>
</dbReference>
<dbReference type="Pfam" id="PF02882">
    <property type="entry name" value="THF_DHG_CYH_C"/>
    <property type="match status" value="1"/>
</dbReference>
<keyword evidence="4" id="KW-1185">Reference proteome</keyword>
<evidence type="ECO:0000259" key="1">
    <source>
        <dbReference type="Pfam" id="PF00763"/>
    </source>
</evidence>
<dbReference type="OrthoDB" id="41998at2"/>
<dbReference type="Proteomes" id="UP000184334">
    <property type="component" value="Unassembled WGS sequence"/>
</dbReference>